<organism evidence="1 2">
    <name type="scientific">Catenulispora pinistramenti</name>
    <dbReference type="NCBI Taxonomy" id="2705254"/>
    <lineage>
        <taxon>Bacteria</taxon>
        <taxon>Bacillati</taxon>
        <taxon>Actinomycetota</taxon>
        <taxon>Actinomycetes</taxon>
        <taxon>Catenulisporales</taxon>
        <taxon>Catenulisporaceae</taxon>
        <taxon>Catenulispora</taxon>
    </lineage>
</organism>
<evidence type="ECO:0000313" key="1">
    <source>
        <dbReference type="EMBL" id="MBS2549997.1"/>
    </source>
</evidence>
<sequence>MENRLARYQAPRKSKVLASVLKPADASRSVFEVAWDVLSRQAFPLEVTDAAELAERMTRSEAFGAAQAAGWVAGVLTASFAYPPAKDELPDAKLCALDDDVVAALGADSVWHANADGHPLPVFNESGRGFGWSSITRATFDVVVVARGSGLDLVLASFDED</sequence>
<dbReference type="Proteomes" id="UP000730482">
    <property type="component" value="Unassembled WGS sequence"/>
</dbReference>
<comment type="caution">
    <text evidence="1">The sequence shown here is derived from an EMBL/GenBank/DDBJ whole genome shotgun (WGS) entry which is preliminary data.</text>
</comment>
<evidence type="ECO:0000313" key="2">
    <source>
        <dbReference type="Proteomes" id="UP000730482"/>
    </source>
</evidence>
<proteinExistence type="predicted"/>
<keyword evidence="2" id="KW-1185">Reference proteome</keyword>
<reference evidence="1 2" key="1">
    <citation type="submission" date="2020-02" db="EMBL/GenBank/DDBJ databases">
        <title>Acidophilic actinobacteria isolated from forest soil.</title>
        <authorList>
            <person name="Golinska P."/>
        </authorList>
    </citation>
    <scope>NUCLEOTIDE SEQUENCE [LARGE SCALE GENOMIC DNA]</scope>
    <source>
        <strain evidence="1 2">NL8</strain>
    </source>
</reference>
<dbReference type="EMBL" id="JAAFYZ010000088">
    <property type="protein sequence ID" value="MBS2549997.1"/>
    <property type="molecule type" value="Genomic_DNA"/>
</dbReference>
<gene>
    <name evidence="1" type="ORF">KGQ19_24335</name>
</gene>
<name>A0ABS5KVC0_9ACTN</name>
<dbReference type="RefSeq" id="WP_212011954.1">
    <property type="nucleotide sequence ID" value="NZ_JAAFYZ010000088.1"/>
</dbReference>
<accession>A0ABS5KVC0</accession>
<protein>
    <submittedName>
        <fullName evidence="1">Uncharacterized protein</fullName>
    </submittedName>
</protein>